<dbReference type="RefSeq" id="WP_083433716.1">
    <property type="nucleotide sequence ID" value="NZ_HG764815.1"/>
</dbReference>
<proteinExistence type="predicted"/>
<dbReference type="Pfam" id="PF00149">
    <property type="entry name" value="Metallophos"/>
    <property type="match status" value="1"/>
</dbReference>
<dbReference type="GO" id="GO:0008758">
    <property type="term" value="F:UDP-2,3-diacylglucosamine hydrolase activity"/>
    <property type="evidence" value="ECO:0007669"/>
    <property type="project" value="TreeGrafter"/>
</dbReference>
<protein>
    <submittedName>
        <fullName evidence="5">Putative integral membrane protein</fullName>
    </submittedName>
</protein>
<gene>
    <name evidence="5" type="ORF">BN11_1830001</name>
</gene>
<dbReference type="CDD" id="cd00838">
    <property type="entry name" value="MPP_superfamily"/>
    <property type="match status" value="1"/>
</dbReference>
<dbReference type="EMBL" id="CAJA01000094">
    <property type="protein sequence ID" value="CCH72623.1"/>
    <property type="molecule type" value="Genomic_DNA"/>
</dbReference>
<dbReference type="Gene3D" id="3.60.21.10">
    <property type="match status" value="1"/>
</dbReference>
<dbReference type="AlphaFoldDB" id="W6JTI6"/>
<evidence type="ECO:0000256" key="1">
    <source>
        <dbReference type="ARBA" id="ARBA00022723"/>
    </source>
</evidence>
<feature type="transmembrane region" description="Helical" evidence="3">
    <location>
        <begin position="173"/>
        <end position="193"/>
    </location>
</feature>
<evidence type="ECO:0000313" key="5">
    <source>
        <dbReference type="EMBL" id="CCH72623.1"/>
    </source>
</evidence>
<keyword evidence="1" id="KW-0479">Metal-binding</keyword>
<sequence>MPPTDLGRRPADGMPRTAAVASLAAVLTYAVGSGIASALQPTGYAADQQSVTDLLAAGVPFRWVAVGTFVLSGLMVVLAAIALPVARSRRGVLAVGGAAVTVLGLLPRDSMAVVEAPLLGCALVALLSLACWPVAGRRAREGDRIRAGVLLALVAGLGLAAVGDLGYGAYERVLAVALLGHVALAALHAWWVAGHRLGSRPVRMAVAAVVLGAAGMVGGIVTTVVMPAHVSMQYVDIRLALSPSPSDLGRVVVPTVLGDLEAGFAGIAPGVRAFPQVKADVVTSIGSGDASLETLRPTPAELDRAIRDAAIGLGFRVGVGALVVIGLAIALRAASYSRRPRLGTALVAVTALVLALGTIAGTVAQTYRSGTPREFKASGLLGTIQQNSRVFDDVAVRSEQVAPYLRNVVALSEALRERYEPQPIGGESVLRLLLVSDIHAGNQYPLLQNLIETEQIDAVIDCGDLVNFGTVTEGEFAGVFEGIGSLGVPYVFVRGNHDATSAADDAVLRRLDRIPNVVLLQPDSTRYEEFTIAGVRIAGFNDPRWFGDDGHGSADKQAPARARWLASFAGREMPDVVVSHEPWAVQGITGAGVLLNGHMHTAFREGNRVQAGTFTGGGPFSHYITGEAGEELRGQPSAFDVLDFGSACRVTALTRYRFSGVVEGRPAFDDVVLVNGASIDPREADPARVCSADLSANISAVPAAG</sequence>
<dbReference type="InterPro" id="IPR004843">
    <property type="entry name" value="Calcineurin-like_PHP"/>
</dbReference>
<feature type="transmembrane region" description="Helical" evidence="3">
    <location>
        <begin position="61"/>
        <end position="83"/>
    </location>
</feature>
<feature type="domain" description="Calcineurin-like phosphoesterase" evidence="4">
    <location>
        <begin position="430"/>
        <end position="600"/>
    </location>
</feature>
<evidence type="ECO:0000256" key="3">
    <source>
        <dbReference type="SAM" id="Phobius"/>
    </source>
</evidence>
<dbReference type="STRING" id="1193182.BN11_1830001"/>
<feature type="transmembrane region" description="Helical" evidence="3">
    <location>
        <begin position="205"/>
        <end position="226"/>
    </location>
</feature>
<dbReference type="InterPro" id="IPR029052">
    <property type="entry name" value="Metallo-depent_PP-like"/>
</dbReference>
<dbReference type="GO" id="GO:0009245">
    <property type="term" value="P:lipid A biosynthetic process"/>
    <property type="evidence" value="ECO:0007669"/>
    <property type="project" value="TreeGrafter"/>
</dbReference>
<organism evidence="5 6">
    <name type="scientific">Nostocoides australiense Ben110</name>
    <dbReference type="NCBI Taxonomy" id="1193182"/>
    <lineage>
        <taxon>Bacteria</taxon>
        <taxon>Bacillati</taxon>
        <taxon>Actinomycetota</taxon>
        <taxon>Actinomycetes</taxon>
        <taxon>Micrococcales</taxon>
        <taxon>Intrasporangiaceae</taxon>
        <taxon>Nostocoides</taxon>
    </lineage>
</organism>
<dbReference type="GO" id="GO:0046872">
    <property type="term" value="F:metal ion binding"/>
    <property type="evidence" value="ECO:0007669"/>
    <property type="project" value="UniProtKB-KW"/>
</dbReference>
<feature type="transmembrane region" description="Helical" evidence="3">
    <location>
        <begin position="90"/>
        <end position="106"/>
    </location>
</feature>
<evidence type="ECO:0000259" key="4">
    <source>
        <dbReference type="Pfam" id="PF00149"/>
    </source>
</evidence>
<dbReference type="OrthoDB" id="5241348at2"/>
<dbReference type="Proteomes" id="UP000035763">
    <property type="component" value="Unassembled WGS sequence"/>
</dbReference>
<comment type="caution">
    <text evidence="5">The sequence shown here is derived from an EMBL/GenBank/DDBJ whole genome shotgun (WGS) entry which is preliminary data.</text>
</comment>
<dbReference type="PANTHER" id="PTHR31302:SF31">
    <property type="entry name" value="PHOSPHODIESTERASE YAEI"/>
    <property type="match status" value="1"/>
</dbReference>
<feature type="transmembrane region" description="Helical" evidence="3">
    <location>
        <begin position="112"/>
        <end position="135"/>
    </location>
</feature>
<evidence type="ECO:0000256" key="2">
    <source>
        <dbReference type="ARBA" id="ARBA00022801"/>
    </source>
</evidence>
<dbReference type="PANTHER" id="PTHR31302">
    <property type="entry name" value="TRANSMEMBRANE PROTEIN WITH METALLOPHOSPHOESTERASE DOMAIN-RELATED"/>
    <property type="match status" value="1"/>
</dbReference>
<feature type="transmembrane region" description="Helical" evidence="3">
    <location>
        <begin position="309"/>
        <end position="331"/>
    </location>
</feature>
<accession>W6JTI6</accession>
<dbReference type="GO" id="GO:0016020">
    <property type="term" value="C:membrane"/>
    <property type="evidence" value="ECO:0007669"/>
    <property type="project" value="GOC"/>
</dbReference>
<reference evidence="5 6" key="1">
    <citation type="journal article" date="2013" name="ISME J.">
        <title>A metabolic model for members of the genus Tetrasphaera involved in enhanced biological phosphorus removal.</title>
        <authorList>
            <person name="Kristiansen R."/>
            <person name="Nguyen H.T.T."/>
            <person name="Saunders A.M."/>
            <person name="Nielsen J.L."/>
            <person name="Wimmer R."/>
            <person name="Le V.Q."/>
            <person name="McIlroy S.J."/>
            <person name="Petrovski S."/>
            <person name="Seviour R.J."/>
            <person name="Calteau A."/>
            <person name="Nielsen K.L."/>
            <person name="Nielsen P.H."/>
        </authorList>
    </citation>
    <scope>NUCLEOTIDE SEQUENCE [LARGE SCALE GENOMIC DNA]</scope>
    <source>
        <strain evidence="5 6">Ben110</strain>
    </source>
</reference>
<keyword evidence="3" id="KW-0472">Membrane</keyword>
<feature type="transmembrane region" description="Helical" evidence="3">
    <location>
        <begin position="147"/>
        <end position="167"/>
    </location>
</feature>
<evidence type="ECO:0000313" key="6">
    <source>
        <dbReference type="Proteomes" id="UP000035763"/>
    </source>
</evidence>
<keyword evidence="2" id="KW-0378">Hydrolase</keyword>
<keyword evidence="3" id="KW-0812">Transmembrane</keyword>
<dbReference type="InterPro" id="IPR051158">
    <property type="entry name" value="Metallophosphoesterase_sf"/>
</dbReference>
<keyword evidence="6" id="KW-1185">Reference proteome</keyword>
<name>W6JTI6_9MICO</name>
<feature type="transmembrane region" description="Helical" evidence="3">
    <location>
        <begin position="343"/>
        <end position="364"/>
    </location>
</feature>
<keyword evidence="3" id="KW-1133">Transmembrane helix</keyword>
<dbReference type="SUPFAM" id="SSF56300">
    <property type="entry name" value="Metallo-dependent phosphatases"/>
    <property type="match status" value="1"/>
</dbReference>